<proteinExistence type="predicted"/>
<gene>
    <name evidence="1" type="ORF">TI39_contig4290g00004</name>
</gene>
<dbReference type="EMBL" id="LAFY01004249">
    <property type="protein sequence ID" value="KJX93584.1"/>
    <property type="molecule type" value="Genomic_DNA"/>
</dbReference>
<protein>
    <submittedName>
        <fullName evidence="1">Uncharacterized protein</fullName>
    </submittedName>
</protein>
<name>A0A0F4G8D3_9PEZI</name>
<evidence type="ECO:0000313" key="1">
    <source>
        <dbReference type="EMBL" id="KJX93584.1"/>
    </source>
</evidence>
<dbReference type="STRING" id="1047168.A0A0F4G8D3"/>
<accession>A0A0F4G8D3</accession>
<keyword evidence="2" id="KW-1185">Reference proteome</keyword>
<evidence type="ECO:0000313" key="2">
    <source>
        <dbReference type="Proteomes" id="UP000033647"/>
    </source>
</evidence>
<dbReference type="Proteomes" id="UP000033647">
    <property type="component" value="Unassembled WGS sequence"/>
</dbReference>
<dbReference type="OrthoDB" id="3935714at2759"/>
<dbReference type="AlphaFoldDB" id="A0A0F4G8D3"/>
<organism evidence="1 2">
    <name type="scientific">Zymoseptoria brevis</name>
    <dbReference type="NCBI Taxonomy" id="1047168"/>
    <lineage>
        <taxon>Eukaryota</taxon>
        <taxon>Fungi</taxon>
        <taxon>Dikarya</taxon>
        <taxon>Ascomycota</taxon>
        <taxon>Pezizomycotina</taxon>
        <taxon>Dothideomycetes</taxon>
        <taxon>Dothideomycetidae</taxon>
        <taxon>Mycosphaerellales</taxon>
        <taxon>Mycosphaerellaceae</taxon>
        <taxon>Zymoseptoria</taxon>
    </lineage>
</organism>
<sequence length="608" mass="68865">MARIFADEDIESLIRHFPPLTLEKNDRPSLVTSHSGNNLVSLAQTLSRFEILLGQQHDRIDKADLANLLGIEQGSEQLILGETSVFIYLSGDGRLIIPIPLADDIHEELKDRARKSFVNVHAFAAELDIRSEGIQRWITFDASKKWRTFTVDDKAFLCHRSFNDDIESRIRQSIDTAGSDICDLTDVFDDEVQTPILRDLAEALTKGREGDIFLEQGHVVWIPTDYSNVVEERAKTAQLAHIQQMATDLEESHYCVIEARTSSSSSPGSTIEPDLEVLEQEVRKVFQRWHHDSAQLRTVMLNNDRNKPPSSSNATWSRILVDSVVLEHELKELKASADASTEVQFRRDESSDYAGMVIDQLLEECEGSKPLPNLLLRSELAQEIHLAAEMELERLMSLEREKLAQMFEARLVLPFQLYTIGISTIKDPTLKQHLEDFLYEHFRREVVPQTIKGAQDQKALREKSSQREVEKLRQAIVDAKSFTALQSSISKFSKKIKILSPSDEVLHTAKVRTLHQALKSMRQMTRGSDVLQNLIWMLLAEESNGLYMSSGKDTTRMIKQYEAVGEAAMTANLVKWRDLLKTGQESADDLQDMRMAARAAVDGVTPAQ</sequence>
<reference evidence="1 2" key="1">
    <citation type="submission" date="2015-03" db="EMBL/GenBank/DDBJ databases">
        <title>RNA-seq based gene annotation and comparative genomics of four Zymoseptoria species reveal species-specific pathogenicity related genes and transposable element activity.</title>
        <authorList>
            <person name="Grandaubert J."/>
            <person name="Bhattacharyya A."/>
            <person name="Stukenbrock E.H."/>
        </authorList>
    </citation>
    <scope>NUCLEOTIDE SEQUENCE [LARGE SCALE GENOMIC DNA]</scope>
    <source>
        <strain evidence="1 2">Zb18110</strain>
    </source>
</reference>
<comment type="caution">
    <text evidence="1">The sequence shown here is derived from an EMBL/GenBank/DDBJ whole genome shotgun (WGS) entry which is preliminary data.</text>
</comment>